<dbReference type="PROSITE" id="PS50837">
    <property type="entry name" value="NACHT"/>
    <property type="match status" value="1"/>
</dbReference>
<comment type="caution">
    <text evidence="2">The sequence shown here is derived from an EMBL/GenBank/DDBJ whole genome shotgun (WGS) entry which is preliminary data.</text>
</comment>
<proteinExistence type="predicted"/>
<dbReference type="PANTHER" id="PTHR46844:SF1">
    <property type="entry name" value="SLR5058 PROTEIN"/>
    <property type="match status" value="1"/>
</dbReference>
<evidence type="ECO:0000313" key="2">
    <source>
        <dbReference type="EMBL" id="MBE9188827.1"/>
    </source>
</evidence>
<dbReference type="PANTHER" id="PTHR46844">
    <property type="entry name" value="SLR5058 PROTEIN"/>
    <property type="match status" value="1"/>
</dbReference>
<dbReference type="InterPro" id="IPR054501">
    <property type="entry name" value="NCH2"/>
</dbReference>
<dbReference type="InterPro" id="IPR027417">
    <property type="entry name" value="P-loop_NTPase"/>
</dbReference>
<evidence type="ECO:0000259" key="1">
    <source>
        <dbReference type="PROSITE" id="PS50837"/>
    </source>
</evidence>
<dbReference type="RefSeq" id="WP_193929719.1">
    <property type="nucleotide sequence ID" value="NZ_CAWPMZ010000041.1"/>
</dbReference>
<dbReference type="Pfam" id="PF05729">
    <property type="entry name" value="NACHT"/>
    <property type="match status" value="1"/>
</dbReference>
<dbReference type="Gene3D" id="3.40.50.300">
    <property type="entry name" value="P-loop containing nucleotide triphosphate hydrolases"/>
    <property type="match status" value="1"/>
</dbReference>
<protein>
    <submittedName>
        <fullName evidence="2">NACHT domain-containing NTPase</fullName>
    </submittedName>
</protein>
<dbReference type="Pfam" id="PF22727">
    <property type="entry name" value="NCH2"/>
    <property type="match status" value="1"/>
</dbReference>
<keyword evidence="3" id="KW-1185">Reference proteome</keyword>
<dbReference type="EMBL" id="JADEWN010000001">
    <property type="protein sequence ID" value="MBE9188827.1"/>
    <property type="molecule type" value="Genomic_DNA"/>
</dbReference>
<feature type="domain" description="NACHT" evidence="1">
    <location>
        <begin position="177"/>
        <end position="297"/>
    </location>
</feature>
<gene>
    <name evidence="2" type="ORF">IQ230_00290</name>
</gene>
<organism evidence="2 3">
    <name type="scientific">Gloeocapsopsis crepidinum LEGE 06123</name>
    <dbReference type="NCBI Taxonomy" id="588587"/>
    <lineage>
        <taxon>Bacteria</taxon>
        <taxon>Bacillati</taxon>
        <taxon>Cyanobacteriota</taxon>
        <taxon>Cyanophyceae</taxon>
        <taxon>Oscillatoriophycideae</taxon>
        <taxon>Chroococcales</taxon>
        <taxon>Chroococcaceae</taxon>
        <taxon>Gloeocapsopsis</taxon>
    </lineage>
</organism>
<reference evidence="2 3" key="1">
    <citation type="submission" date="2020-10" db="EMBL/GenBank/DDBJ databases">
        <authorList>
            <person name="Castelo-Branco R."/>
            <person name="Eusebio N."/>
            <person name="Adriana R."/>
            <person name="Vieira A."/>
            <person name="Brugerolle De Fraissinette N."/>
            <person name="Rezende De Castro R."/>
            <person name="Schneider M.P."/>
            <person name="Vasconcelos V."/>
            <person name="Leao P.N."/>
        </authorList>
    </citation>
    <scope>NUCLEOTIDE SEQUENCE [LARGE SCALE GENOMIC DNA]</scope>
    <source>
        <strain evidence="2 3">LEGE 06123</strain>
    </source>
</reference>
<accession>A0ABR9UKK6</accession>
<name>A0ABR9UKK6_9CHRO</name>
<dbReference type="Proteomes" id="UP000651156">
    <property type="component" value="Unassembled WGS sequence"/>
</dbReference>
<dbReference type="SUPFAM" id="SSF52540">
    <property type="entry name" value="P-loop containing nucleoside triphosphate hydrolases"/>
    <property type="match status" value="1"/>
</dbReference>
<sequence>MARRSLQASVTGIEKAKRAFKRTGWTQEDLACEVGIETRQPIWKFFTGKPIERRVFLEICFRLDLDWQEVAILPSDNTSVVEEEQHQSHIDTLLQTVRSRRYDKIHTQCGVIRLLDTAQPIELNDVYVSADVLDKTNERWLDASQLHCLHVEKLNRYSCSQAYQKRISAMQAVATSSKLMILGKPGSGKTVLLRQIAIKCNQGELLANRFPIFIRLQNFAEDANEIQNYNLLDYISQELGKIDVSAQQVETLLDSGKALILLDGLDEVPEEDKAEVQKQIRKLSEKYDKNHFIITCRIAAQQYWFEEFTDVEMADFSFSQIEAFTQKWFVNTNNSFRQEESIATQFIQKLLLPENQPIRELAKTPLLLHLICSMFQAGLDFSAKRSKVYKQALDVLLVRWDEVRGVKRDSSFYYHLPLLHKIKLLSQIAIITFEQGHYFFTQCNLLRYIKDYLRTLPNIPDDLEELQLMSEAVLRSLLAQHGILVEQAQGIYSFSHLTFQEYLTARNIVASFEPEQLNQNLIKLTIHMSKPRWREVFLLIVEMLENTDALMQSMQRYSEELMASDEKLHQFLVWVHQKSLSVEAPYKPAAIRAFYLTLDLCSKLSLARDLSLALAIDTKLASNLAPELALDLAAIRTLSLILALPDDPSCEQILALNSALPHDLALICHSKLQLLLQELKNQISTFNQDDDKLKEWWNAHGQTWVNQLKSQIIWYRNVGYQWQFNEQQKQVLQQYYAIQHLLLHCLKSSGEVSSTVRQQIEKTLLLPSSESRKLLESTKSKYLKLGLV</sequence>
<dbReference type="InterPro" id="IPR007111">
    <property type="entry name" value="NACHT_NTPase"/>
</dbReference>
<evidence type="ECO:0000313" key="3">
    <source>
        <dbReference type="Proteomes" id="UP000651156"/>
    </source>
</evidence>